<dbReference type="Gene3D" id="3.40.50.300">
    <property type="entry name" value="P-loop containing nucleotide triphosphate hydrolases"/>
    <property type="match status" value="1"/>
</dbReference>
<feature type="region of interest" description="Disordered" evidence="4">
    <location>
        <begin position="426"/>
        <end position="461"/>
    </location>
</feature>
<dbReference type="EMBL" id="BAAAQX010000060">
    <property type="protein sequence ID" value="GAA2216062.1"/>
    <property type="molecule type" value="Genomic_DNA"/>
</dbReference>
<dbReference type="SUPFAM" id="SSF52540">
    <property type="entry name" value="P-loop containing nucleoside triphosphate hydrolases"/>
    <property type="match status" value="1"/>
</dbReference>
<organism evidence="6 7">
    <name type="scientific">Nonomuraea monospora</name>
    <dbReference type="NCBI Taxonomy" id="568818"/>
    <lineage>
        <taxon>Bacteria</taxon>
        <taxon>Bacillati</taxon>
        <taxon>Actinomycetota</taxon>
        <taxon>Actinomycetes</taxon>
        <taxon>Streptosporangiales</taxon>
        <taxon>Streptosporangiaceae</taxon>
        <taxon>Nonomuraea</taxon>
    </lineage>
</organism>
<sequence>MVRRPVLCTVTTVWFGVLGPLMVRDNEGRPVKVVEVKVRALLADLLVHEGRPVSADRLIDDLWGTQPPGNPANALQAKVSQLRRAVGRERVAYQAPGYLLRLGPADEVDADRFQVLAAQAGSSDPATRVALLNEALGLWRGPAYGDFGDEEFVRAAVHRLNEQRLAVVEEQAEIRLVAGDHLLLVGELAGLVARYPLRERLRGVQVRALYLAGRQSEALESYEELRRRLAEEFGVDPGPELVALHQAILRQDVALGLPFGVVADRQRDDAFGFSADTAPGLAVDTMPSPPPGVPEGSRRGASSGLAGGGPANPRSGTSPGLAGGGPGRPLANLPAQLTALVGRRDDLEEIDGLLGGARLVTLVGPGGVGKTRVAVEVAARIAARAPMEGSSRDSRFSDGVWLVELADRRGGVADLAQAVAATLGLSADVPAGPPHPTPTPTGPSHAPVDPPGPSASQAPVGRLAAALRERRILLVLDNCEQVVEPAAELTDLLLRAAPGARILATSREPLGLTGETLYQVEPLQPDDAIQLFTERANASAPGFALDGETREAVTEICRRLDGIPLALELAATRVRGLGVRELAARLENRFRVLTAGQRGAPARQQTLRAMIDWSWELLSEPERVVLRRLAVPAGGCTLDAAEAVCAGAGVPREEVLDLVTRLVDRSLVVMTDSPAGARYRLLESVAAYAMERLHEADELAGVRERHLRHYLGLAEQAEPHLRGSRQQEWLARLDADAANFRSALQEAVLSSADAVGGGAAVASAAAVPGGTAVAGETSTTGEIATAGGAAVAGEVSVEEGDAVTGGAASSGAVVRLATALCWWWLLRGRLSEGRRALSSVLTVAPHAAELRVLESAFTLLTGDRSHPELPPHEEIADPVRRGRALWLYAYGLFHAGLPDTAEQVNAQALNLLSTDEWGTAAVLGLRAITALARGDLDAVVQDGLRSAALFHQLGDRWGELQTASPLSTLAEIKGDYAEATRRQTEGLGIAEELGLAAEVAARRSGLGRLALLSHDWDRARDLHEQALRLAREQGYVYGEVHAIMGLALGARRSGDLDAAEAYLARLRDELMSSPAGEHLLLVELGFTAELRGDAARAADCQLRGLEVARSIGEPRAAALSFEGLAGAAALSGDRSRAEGAVLLLGAADAARRSVGAPLPAAERGDVDRIMAVTSAVLGQAVHADTFLRGTKLTPEEAARLARTLLTETRTS</sequence>
<dbReference type="SUPFAM" id="SSF48452">
    <property type="entry name" value="TPR-like"/>
    <property type="match status" value="2"/>
</dbReference>
<evidence type="ECO:0000259" key="5">
    <source>
        <dbReference type="PROSITE" id="PS51755"/>
    </source>
</evidence>
<keyword evidence="2 3" id="KW-0238">DNA-binding</keyword>
<evidence type="ECO:0000256" key="1">
    <source>
        <dbReference type="ARBA" id="ARBA00005820"/>
    </source>
</evidence>
<dbReference type="InterPro" id="IPR016032">
    <property type="entry name" value="Sig_transdc_resp-reg_C-effctor"/>
</dbReference>
<dbReference type="PANTHER" id="PTHR47691:SF3">
    <property type="entry name" value="HTH-TYPE TRANSCRIPTIONAL REGULATOR RV0890C-RELATED"/>
    <property type="match status" value="1"/>
</dbReference>
<dbReference type="InterPro" id="IPR027417">
    <property type="entry name" value="P-loop_NTPase"/>
</dbReference>
<evidence type="ECO:0000313" key="6">
    <source>
        <dbReference type="EMBL" id="GAA2216062.1"/>
    </source>
</evidence>
<dbReference type="Gene3D" id="1.25.40.10">
    <property type="entry name" value="Tetratricopeptide repeat domain"/>
    <property type="match status" value="3"/>
</dbReference>
<protein>
    <recommendedName>
        <fullName evidence="5">OmpR/PhoB-type domain-containing protein</fullName>
    </recommendedName>
</protein>
<feature type="compositionally biased region" description="Pro residues" evidence="4">
    <location>
        <begin position="431"/>
        <end position="441"/>
    </location>
</feature>
<dbReference type="PANTHER" id="PTHR47691">
    <property type="entry name" value="REGULATOR-RELATED"/>
    <property type="match status" value="1"/>
</dbReference>
<dbReference type="InterPro" id="IPR041664">
    <property type="entry name" value="AAA_16"/>
</dbReference>
<dbReference type="InterPro" id="IPR058852">
    <property type="entry name" value="HTH_77"/>
</dbReference>
<dbReference type="SMART" id="SM01043">
    <property type="entry name" value="BTAD"/>
    <property type="match status" value="1"/>
</dbReference>
<evidence type="ECO:0000313" key="7">
    <source>
        <dbReference type="Proteomes" id="UP001499843"/>
    </source>
</evidence>
<reference evidence="7" key="1">
    <citation type="journal article" date="2019" name="Int. J. Syst. Evol. Microbiol.">
        <title>The Global Catalogue of Microorganisms (GCM) 10K type strain sequencing project: providing services to taxonomists for standard genome sequencing and annotation.</title>
        <authorList>
            <consortium name="The Broad Institute Genomics Platform"/>
            <consortium name="The Broad Institute Genome Sequencing Center for Infectious Disease"/>
            <person name="Wu L."/>
            <person name="Ma J."/>
        </authorList>
    </citation>
    <scope>NUCLEOTIDE SEQUENCE [LARGE SCALE GENOMIC DNA]</scope>
    <source>
        <strain evidence="7">JCM 16114</strain>
    </source>
</reference>
<dbReference type="Pfam" id="PF13191">
    <property type="entry name" value="AAA_16"/>
    <property type="match status" value="1"/>
</dbReference>
<feature type="DNA-binding region" description="OmpR/PhoB-type" evidence="3">
    <location>
        <begin position="5"/>
        <end position="102"/>
    </location>
</feature>
<evidence type="ECO:0000256" key="3">
    <source>
        <dbReference type="PROSITE-ProRule" id="PRU01091"/>
    </source>
</evidence>
<dbReference type="Pfam" id="PF25872">
    <property type="entry name" value="HTH_77"/>
    <property type="match status" value="1"/>
</dbReference>
<dbReference type="RefSeq" id="WP_344495309.1">
    <property type="nucleotide sequence ID" value="NZ_BAAAQX010000060.1"/>
</dbReference>
<gene>
    <name evidence="6" type="ORF">GCM10009850_115310</name>
</gene>
<feature type="domain" description="OmpR/PhoB-type" evidence="5">
    <location>
        <begin position="5"/>
        <end position="102"/>
    </location>
</feature>
<dbReference type="Gene3D" id="1.10.10.10">
    <property type="entry name" value="Winged helix-like DNA-binding domain superfamily/Winged helix DNA-binding domain"/>
    <property type="match status" value="1"/>
</dbReference>
<proteinExistence type="inferred from homology"/>
<dbReference type="InterPro" id="IPR005158">
    <property type="entry name" value="BTAD"/>
</dbReference>
<keyword evidence="7" id="KW-1185">Reference proteome</keyword>
<comment type="caution">
    <text evidence="6">The sequence shown here is derived from an EMBL/GenBank/DDBJ whole genome shotgun (WGS) entry which is preliminary data.</text>
</comment>
<evidence type="ECO:0000256" key="4">
    <source>
        <dbReference type="SAM" id="MobiDB-lite"/>
    </source>
</evidence>
<dbReference type="Proteomes" id="UP001499843">
    <property type="component" value="Unassembled WGS sequence"/>
</dbReference>
<feature type="region of interest" description="Disordered" evidence="4">
    <location>
        <begin position="276"/>
        <end position="329"/>
    </location>
</feature>
<comment type="similarity">
    <text evidence="1">Belongs to the AfsR/DnrI/RedD regulatory family.</text>
</comment>
<dbReference type="PROSITE" id="PS51755">
    <property type="entry name" value="OMPR_PHOB"/>
    <property type="match status" value="1"/>
</dbReference>
<dbReference type="SUPFAM" id="SSF46894">
    <property type="entry name" value="C-terminal effector domain of the bipartite response regulators"/>
    <property type="match status" value="1"/>
</dbReference>
<dbReference type="SMART" id="SM00862">
    <property type="entry name" value="Trans_reg_C"/>
    <property type="match status" value="1"/>
</dbReference>
<dbReference type="InterPro" id="IPR011990">
    <property type="entry name" value="TPR-like_helical_dom_sf"/>
</dbReference>
<name>A0ABP5PWE3_9ACTN</name>
<dbReference type="InterPro" id="IPR001867">
    <property type="entry name" value="OmpR/PhoB-type_DNA-bd"/>
</dbReference>
<dbReference type="CDD" id="cd15831">
    <property type="entry name" value="BTAD"/>
    <property type="match status" value="1"/>
</dbReference>
<accession>A0ABP5PWE3</accession>
<evidence type="ECO:0000256" key="2">
    <source>
        <dbReference type="ARBA" id="ARBA00023125"/>
    </source>
</evidence>
<dbReference type="Pfam" id="PF03704">
    <property type="entry name" value="BTAD"/>
    <property type="match status" value="1"/>
</dbReference>
<dbReference type="InterPro" id="IPR036388">
    <property type="entry name" value="WH-like_DNA-bd_sf"/>
</dbReference>